<reference evidence="1" key="2">
    <citation type="journal article" date="2015" name="Fish Shellfish Immunol.">
        <title>Early steps in the European eel (Anguilla anguilla)-Vibrio vulnificus interaction in the gills: Role of the RtxA13 toxin.</title>
        <authorList>
            <person name="Callol A."/>
            <person name="Pajuelo D."/>
            <person name="Ebbesson L."/>
            <person name="Teles M."/>
            <person name="MacKenzie S."/>
            <person name="Amaro C."/>
        </authorList>
    </citation>
    <scope>NUCLEOTIDE SEQUENCE</scope>
</reference>
<evidence type="ECO:0000313" key="1">
    <source>
        <dbReference type="EMBL" id="JAH93294.1"/>
    </source>
</evidence>
<organism evidence="1">
    <name type="scientific">Anguilla anguilla</name>
    <name type="common">European freshwater eel</name>
    <name type="synonym">Muraena anguilla</name>
    <dbReference type="NCBI Taxonomy" id="7936"/>
    <lineage>
        <taxon>Eukaryota</taxon>
        <taxon>Metazoa</taxon>
        <taxon>Chordata</taxon>
        <taxon>Craniata</taxon>
        <taxon>Vertebrata</taxon>
        <taxon>Euteleostomi</taxon>
        <taxon>Actinopterygii</taxon>
        <taxon>Neopterygii</taxon>
        <taxon>Teleostei</taxon>
        <taxon>Anguilliformes</taxon>
        <taxon>Anguillidae</taxon>
        <taxon>Anguilla</taxon>
    </lineage>
</organism>
<dbReference type="AlphaFoldDB" id="A0A0E9WSA1"/>
<sequence>MPASTASSSTKEVCTMIRTATRMTSTMQYWLWVMESQAKARNTGSSRTAGVRIGETKATYRWHVTATTSAALPTSPVFPSCNCPSWPGEQSGGAFAQSYFETITHNLN</sequence>
<dbReference type="EMBL" id="GBXM01015283">
    <property type="protein sequence ID" value="JAH93294.1"/>
    <property type="molecule type" value="Transcribed_RNA"/>
</dbReference>
<proteinExistence type="predicted"/>
<reference evidence="1" key="1">
    <citation type="submission" date="2014-11" db="EMBL/GenBank/DDBJ databases">
        <authorList>
            <person name="Amaro Gonzalez C."/>
        </authorList>
    </citation>
    <scope>NUCLEOTIDE SEQUENCE</scope>
</reference>
<protein>
    <submittedName>
        <fullName evidence="1">Uncharacterized protein</fullName>
    </submittedName>
</protein>
<accession>A0A0E9WSA1</accession>
<name>A0A0E9WSA1_ANGAN</name>